<dbReference type="AlphaFoldDB" id="T1A465"/>
<sequence length="242" mass="28604">MVRKYSLIFFALAFSLLAWSATPPAQAGFGLTIAGPEFAFSLSGGMNVFWLPGYSSFAYYSDGYYFRWIAGRWIYAPVYDGPWVPVAPWFALPPILAYGPPPPVVVYRPYFVWWRARIAPWYRIYHPHWWRSYHPYLRHYAIWRQRAVPYFRGHPMAWQHPRMHPYFRPVHPDYRRSFLATHPRIRRQYSRYRARYPHFQGPRGRGRPDARGMHPGKPPFRKPYGRDGHGHGHGHSGRPGMG</sequence>
<gene>
    <name evidence="2" type="ORF">B1B_09236</name>
</gene>
<accession>T1A465</accession>
<feature type="region of interest" description="Disordered" evidence="1">
    <location>
        <begin position="197"/>
        <end position="242"/>
    </location>
</feature>
<organism evidence="2">
    <name type="scientific">mine drainage metagenome</name>
    <dbReference type="NCBI Taxonomy" id="410659"/>
    <lineage>
        <taxon>unclassified sequences</taxon>
        <taxon>metagenomes</taxon>
        <taxon>ecological metagenomes</taxon>
    </lineage>
</organism>
<reference evidence="2" key="2">
    <citation type="journal article" date="2014" name="ISME J.">
        <title>Microbial stratification in low pH oxic and suboxic macroscopic growths along an acid mine drainage.</title>
        <authorList>
            <person name="Mendez-Garcia C."/>
            <person name="Mesa V."/>
            <person name="Sprenger R.R."/>
            <person name="Richter M."/>
            <person name="Diez M.S."/>
            <person name="Solano J."/>
            <person name="Bargiela R."/>
            <person name="Golyshina O.V."/>
            <person name="Manteca A."/>
            <person name="Ramos J.L."/>
            <person name="Gallego J.R."/>
            <person name="Llorente I."/>
            <person name="Martins Dos Santos V.A."/>
            <person name="Jensen O.N."/>
            <person name="Pelaez A.I."/>
            <person name="Sanchez J."/>
            <person name="Ferrer M."/>
        </authorList>
    </citation>
    <scope>NUCLEOTIDE SEQUENCE</scope>
</reference>
<evidence type="ECO:0000256" key="1">
    <source>
        <dbReference type="SAM" id="MobiDB-lite"/>
    </source>
</evidence>
<reference evidence="2" key="1">
    <citation type="submission" date="2013-08" db="EMBL/GenBank/DDBJ databases">
        <authorList>
            <person name="Mendez C."/>
            <person name="Richter M."/>
            <person name="Ferrer M."/>
            <person name="Sanchez J."/>
        </authorList>
    </citation>
    <scope>NUCLEOTIDE SEQUENCE</scope>
</reference>
<evidence type="ECO:0000313" key="2">
    <source>
        <dbReference type="EMBL" id="EQD55421.1"/>
    </source>
</evidence>
<protein>
    <submittedName>
        <fullName evidence="2">Uncharacterized protein</fullName>
    </submittedName>
</protein>
<comment type="caution">
    <text evidence="2">The sequence shown here is derived from an EMBL/GenBank/DDBJ whole genome shotgun (WGS) entry which is preliminary data.</text>
</comment>
<dbReference type="EMBL" id="AUZY01006081">
    <property type="protein sequence ID" value="EQD55421.1"/>
    <property type="molecule type" value="Genomic_DNA"/>
</dbReference>
<proteinExistence type="predicted"/>
<name>T1A465_9ZZZZ</name>